<protein>
    <submittedName>
        <fullName evidence="1">Uncharacterized protein</fullName>
    </submittedName>
</protein>
<accession>A0A0F9D1M9</accession>
<evidence type="ECO:0000313" key="1">
    <source>
        <dbReference type="EMBL" id="KKL06008.1"/>
    </source>
</evidence>
<proteinExistence type="predicted"/>
<dbReference type="AlphaFoldDB" id="A0A0F9D1M9"/>
<reference evidence="1" key="1">
    <citation type="journal article" date="2015" name="Nature">
        <title>Complex archaea that bridge the gap between prokaryotes and eukaryotes.</title>
        <authorList>
            <person name="Spang A."/>
            <person name="Saw J.H."/>
            <person name="Jorgensen S.L."/>
            <person name="Zaremba-Niedzwiedzka K."/>
            <person name="Martijn J."/>
            <person name="Lind A.E."/>
            <person name="van Eijk R."/>
            <person name="Schleper C."/>
            <person name="Guy L."/>
            <person name="Ettema T.J."/>
        </authorList>
    </citation>
    <scope>NUCLEOTIDE SEQUENCE</scope>
</reference>
<comment type="caution">
    <text evidence="1">The sequence shown here is derived from an EMBL/GenBank/DDBJ whole genome shotgun (WGS) entry which is preliminary data.</text>
</comment>
<organism evidence="1">
    <name type="scientific">marine sediment metagenome</name>
    <dbReference type="NCBI Taxonomy" id="412755"/>
    <lineage>
        <taxon>unclassified sequences</taxon>
        <taxon>metagenomes</taxon>
        <taxon>ecological metagenomes</taxon>
    </lineage>
</organism>
<name>A0A0F9D1M9_9ZZZZ</name>
<gene>
    <name evidence="1" type="ORF">LCGC14_2600330</name>
</gene>
<dbReference type="EMBL" id="LAZR01043891">
    <property type="protein sequence ID" value="KKL06008.1"/>
    <property type="molecule type" value="Genomic_DNA"/>
</dbReference>
<sequence>MREWSEEEYEKEAERLGWTVEYLKAHLQKEERIKKVLDEIEED</sequence>